<accession>A0AAN9NN80</accession>
<evidence type="ECO:0000256" key="1">
    <source>
        <dbReference type="SAM" id="MobiDB-lite"/>
    </source>
</evidence>
<evidence type="ECO:0000313" key="3">
    <source>
        <dbReference type="Proteomes" id="UP001386955"/>
    </source>
</evidence>
<evidence type="ECO:0000313" key="2">
    <source>
        <dbReference type="EMBL" id="KAK7375956.1"/>
    </source>
</evidence>
<dbReference type="AlphaFoldDB" id="A0AAN9NN80"/>
<dbReference type="Proteomes" id="UP001386955">
    <property type="component" value="Unassembled WGS sequence"/>
</dbReference>
<keyword evidence="3" id="KW-1185">Reference proteome</keyword>
<proteinExistence type="predicted"/>
<name>A0AAN9NN80_PSOTE</name>
<sequence length="128" mass="14174">MRKPTLGERLNKLIGGPTIYLTLRTFVDFGQRGSTSRTGKGDPSIYFTLVHEKEEYLTRYRVSNLKVAAIRSDLWASAASPSYAPIRDIPPGREDAPRSISPVKDDDDKAIPVDESEHSDGDAKAVVR</sequence>
<feature type="compositionally biased region" description="Basic and acidic residues" evidence="1">
    <location>
        <begin position="90"/>
        <end position="128"/>
    </location>
</feature>
<feature type="region of interest" description="Disordered" evidence="1">
    <location>
        <begin position="82"/>
        <end position="128"/>
    </location>
</feature>
<protein>
    <submittedName>
        <fullName evidence="2">Uncharacterized protein</fullName>
    </submittedName>
</protein>
<gene>
    <name evidence="2" type="ORF">VNO78_35272</name>
</gene>
<comment type="caution">
    <text evidence="2">The sequence shown here is derived from an EMBL/GenBank/DDBJ whole genome shotgun (WGS) entry which is preliminary data.</text>
</comment>
<reference evidence="2 3" key="1">
    <citation type="submission" date="2024-01" db="EMBL/GenBank/DDBJ databases">
        <title>The genomes of 5 underutilized Papilionoideae crops provide insights into root nodulation and disease resistanc.</title>
        <authorList>
            <person name="Jiang F."/>
        </authorList>
    </citation>
    <scope>NUCLEOTIDE SEQUENCE [LARGE SCALE GENOMIC DNA]</scope>
    <source>
        <strain evidence="2">DUOXIRENSHENG_FW03</strain>
        <tissue evidence="2">Leaves</tissue>
    </source>
</reference>
<organism evidence="2 3">
    <name type="scientific">Psophocarpus tetragonolobus</name>
    <name type="common">Winged bean</name>
    <name type="synonym">Dolichos tetragonolobus</name>
    <dbReference type="NCBI Taxonomy" id="3891"/>
    <lineage>
        <taxon>Eukaryota</taxon>
        <taxon>Viridiplantae</taxon>
        <taxon>Streptophyta</taxon>
        <taxon>Embryophyta</taxon>
        <taxon>Tracheophyta</taxon>
        <taxon>Spermatophyta</taxon>
        <taxon>Magnoliopsida</taxon>
        <taxon>eudicotyledons</taxon>
        <taxon>Gunneridae</taxon>
        <taxon>Pentapetalae</taxon>
        <taxon>rosids</taxon>
        <taxon>fabids</taxon>
        <taxon>Fabales</taxon>
        <taxon>Fabaceae</taxon>
        <taxon>Papilionoideae</taxon>
        <taxon>50 kb inversion clade</taxon>
        <taxon>NPAAA clade</taxon>
        <taxon>indigoferoid/millettioid clade</taxon>
        <taxon>Phaseoleae</taxon>
        <taxon>Psophocarpus</taxon>
    </lineage>
</organism>
<dbReference type="EMBL" id="JAYMYS010000040">
    <property type="protein sequence ID" value="KAK7375956.1"/>
    <property type="molecule type" value="Genomic_DNA"/>
</dbReference>